<dbReference type="EMBL" id="PDND01000242">
    <property type="protein sequence ID" value="PGH29433.1"/>
    <property type="molecule type" value="Genomic_DNA"/>
</dbReference>
<dbReference type="VEuPathDB" id="FungiDB:EMCG_00407"/>
<proteinExistence type="predicted"/>
<gene>
    <name evidence="1" type="ORF">GX50_07813</name>
</gene>
<accession>A0A2B7Z8A0</accession>
<comment type="caution">
    <text evidence="1">The sequence shown here is derived from an EMBL/GenBank/DDBJ whole genome shotgun (WGS) entry which is preliminary data.</text>
</comment>
<organism evidence="1 2">
    <name type="scientific">[Emmonsia] crescens</name>
    <dbReference type="NCBI Taxonomy" id="73230"/>
    <lineage>
        <taxon>Eukaryota</taxon>
        <taxon>Fungi</taxon>
        <taxon>Dikarya</taxon>
        <taxon>Ascomycota</taxon>
        <taxon>Pezizomycotina</taxon>
        <taxon>Eurotiomycetes</taxon>
        <taxon>Eurotiomycetidae</taxon>
        <taxon>Onygenales</taxon>
        <taxon>Ajellomycetaceae</taxon>
        <taxon>Emergomyces</taxon>
    </lineage>
</organism>
<keyword evidence="2" id="KW-1185">Reference proteome</keyword>
<dbReference type="Proteomes" id="UP000226031">
    <property type="component" value="Unassembled WGS sequence"/>
</dbReference>
<dbReference type="AlphaFoldDB" id="A0A2B7Z8A0"/>
<name>A0A2B7Z8A0_9EURO</name>
<sequence length="203" mass="23012">MLLRTGFLLRARLANRIQFVPQTTCPPAQITRATFGIGSWLNCNIQRELLAARVSNALKTDVSNHHLIAIFYYKNSSVYELDVTIPKDTDISASVVNQRLQVTYQGSSFGEFLKRNLESLPMNEERKLCLTIARGASGKVRSLRFIGNKYGVRGVYTAEVQVGSYKDWENNHSRVYGEGRDMMLKEFGDGVTMRLCQRKHLTS</sequence>
<evidence type="ECO:0000313" key="1">
    <source>
        <dbReference type="EMBL" id="PGH29433.1"/>
    </source>
</evidence>
<evidence type="ECO:0000313" key="2">
    <source>
        <dbReference type="Proteomes" id="UP000226031"/>
    </source>
</evidence>
<protein>
    <submittedName>
        <fullName evidence="1">Uncharacterized protein</fullName>
    </submittedName>
</protein>
<reference evidence="1 2" key="1">
    <citation type="submission" date="2017-10" db="EMBL/GenBank/DDBJ databases">
        <title>Comparative genomics in systemic dimorphic fungi from Ajellomycetaceae.</title>
        <authorList>
            <person name="Munoz J.F."/>
            <person name="Mcewen J.G."/>
            <person name="Clay O.K."/>
            <person name="Cuomo C.A."/>
        </authorList>
    </citation>
    <scope>NUCLEOTIDE SEQUENCE [LARGE SCALE GENOMIC DNA]</scope>
    <source>
        <strain evidence="1 2">UAMH4076</strain>
    </source>
</reference>